<dbReference type="PROSITE" id="PS50850">
    <property type="entry name" value="MFS"/>
    <property type="match status" value="1"/>
</dbReference>
<feature type="transmembrane region" description="Helical" evidence="6">
    <location>
        <begin position="314"/>
        <end position="333"/>
    </location>
</feature>
<dbReference type="InterPro" id="IPR020846">
    <property type="entry name" value="MFS_dom"/>
</dbReference>
<dbReference type="Pfam" id="PF07690">
    <property type="entry name" value="MFS_1"/>
    <property type="match status" value="1"/>
</dbReference>
<feature type="transmembrane region" description="Helical" evidence="6">
    <location>
        <begin position="158"/>
        <end position="177"/>
    </location>
</feature>
<dbReference type="GO" id="GO:0022857">
    <property type="term" value="F:transmembrane transporter activity"/>
    <property type="evidence" value="ECO:0007669"/>
    <property type="project" value="InterPro"/>
</dbReference>
<dbReference type="Gene3D" id="1.20.1250.20">
    <property type="entry name" value="MFS general substrate transporter like domains"/>
    <property type="match status" value="2"/>
</dbReference>
<feature type="domain" description="Major facilitator superfamily (MFS) profile" evidence="7">
    <location>
        <begin position="29"/>
        <end position="427"/>
    </location>
</feature>
<comment type="caution">
    <text evidence="8">The sequence shown here is derived from an EMBL/GenBank/DDBJ whole genome shotgun (WGS) entry which is preliminary data.</text>
</comment>
<feature type="transmembrane region" description="Helical" evidence="6">
    <location>
        <begin position="21"/>
        <end position="41"/>
    </location>
</feature>
<dbReference type="EMBL" id="BSNU01000002">
    <property type="protein sequence ID" value="GLQ62281.1"/>
    <property type="molecule type" value="Genomic_DNA"/>
</dbReference>
<dbReference type="InterPro" id="IPR004748">
    <property type="entry name" value="Polyol_permease-like"/>
</dbReference>
<feature type="transmembrane region" description="Helical" evidence="6">
    <location>
        <begin position="95"/>
        <end position="115"/>
    </location>
</feature>
<keyword evidence="4 6" id="KW-1133">Transmembrane helix</keyword>
<dbReference type="PANTHER" id="PTHR23513">
    <property type="entry name" value="INTEGRAL MEMBRANE EFFLUX PROTEIN-RELATED"/>
    <property type="match status" value="1"/>
</dbReference>
<feature type="transmembrane region" description="Helical" evidence="6">
    <location>
        <begin position="378"/>
        <end position="399"/>
    </location>
</feature>
<evidence type="ECO:0000259" key="7">
    <source>
        <dbReference type="PROSITE" id="PS50850"/>
    </source>
</evidence>
<comment type="subcellular location">
    <subcellularLocation>
        <location evidence="1">Cell membrane</location>
        <topology evidence="1">Multi-pass membrane protein</topology>
    </subcellularLocation>
</comment>
<dbReference type="InterPro" id="IPR036259">
    <property type="entry name" value="MFS_trans_sf"/>
</dbReference>
<evidence type="ECO:0000256" key="4">
    <source>
        <dbReference type="ARBA" id="ARBA00022989"/>
    </source>
</evidence>
<dbReference type="PANTHER" id="PTHR23513:SF6">
    <property type="entry name" value="MAJOR FACILITATOR SUPERFAMILY ASSOCIATED DOMAIN-CONTAINING PROTEIN"/>
    <property type="match status" value="1"/>
</dbReference>
<keyword evidence="9" id="KW-1185">Reference proteome</keyword>
<evidence type="ECO:0000256" key="3">
    <source>
        <dbReference type="ARBA" id="ARBA00022692"/>
    </source>
</evidence>
<protein>
    <submittedName>
        <fullName evidence="8">MFS transporter</fullName>
    </submittedName>
</protein>
<dbReference type="NCBIfam" id="TIGR00897">
    <property type="entry name" value="2A0118"/>
    <property type="match status" value="1"/>
</dbReference>
<organism evidence="8 9">
    <name type="scientific">Gluconobacter cerinus</name>
    <dbReference type="NCBI Taxonomy" id="38307"/>
    <lineage>
        <taxon>Bacteria</taxon>
        <taxon>Pseudomonadati</taxon>
        <taxon>Pseudomonadota</taxon>
        <taxon>Alphaproteobacteria</taxon>
        <taxon>Acetobacterales</taxon>
        <taxon>Acetobacteraceae</taxon>
        <taxon>Gluconobacter</taxon>
    </lineage>
</organism>
<name>A0AAV5NCY9_9PROT</name>
<dbReference type="Proteomes" id="UP001156614">
    <property type="component" value="Unassembled WGS sequence"/>
</dbReference>
<evidence type="ECO:0000256" key="2">
    <source>
        <dbReference type="ARBA" id="ARBA00022475"/>
    </source>
</evidence>
<feature type="transmembrane region" description="Helical" evidence="6">
    <location>
        <begin position="405"/>
        <end position="424"/>
    </location>
</feature>
<dbReference type="SUPFAM" id="SSF103473">
    <property type="entry name" value="MFS general substrate transporter"/>
    <property type="match status" value="1"/>
</dbReference>
<keyword evidence="3 6" id="KW-0812">Transmembrane</keyword>
<feature type="transmembrane region" description="Helical" evidence="6">
    <location>
        <begin position="127"/>
        <end position="146"/>
    </location>
</feature>
<evidence type="ECO:0000313" key="8">
    <source>
        <dbReference type="EMBL" id="GLQ62281.1"/>
    </source>
</evidence>
<dbReference type="GO" id="GO:0005886">
    <property type="term" value="C:plasma membrane"/>
    <property type="evidence" value="ECO:0007669"/>
    <property type="project" value="UniProtKB-SubCell"/>
</dbReference>
<feature type="transmembrane region" description="Helical" evidence="6">
    <location>
        <begin position="189"/>
        <end position="208"/>
    </location>
</feature>
<evidence type="ECO:0000256" key="6">
    <source>
        <dbReference type="SAM" id="Phobius"/>
    </source>
</evidence>
<reference evidence="9" key="1">
    <citation type="journal article" date="2019" name="Int. J. Syst. Evol. Microbiol.">
        <title>The Global Catalogue of Microorganisms (GCM) 10K type strain sequencing project: providing services to taxonomists for standard genome sequencing and annotation.</title>
        <authorList>
            <consortium name="The Broad Institute Genomics Platform"/>
            <consortium name="The Broad Institute Genome Sequencing Center for Infectious Disease"/>
            <person name="Wu L."/>
            <person name="Ma J."/>
        </authorList>
    </citation>
    <scope>NUCLEOTIDE SEQUENCE [LARGE SCALE GENOMIC DNA]</scope>
    <source>
        <strain evidence="9">NBRC 3267</strain>
    </source>
</reference>
<proteinExistence type="predicted"/>
<keyword evidence="5 6" id="KW-0472">Membrane</keyword>
<accession>A0AAV5NCY9</accession>
<keyword evidence="2" id="KW-1003">Cell membrane</keyword>
<gene>
    <name evidence="8" type="ORF">GCM10007867_11260</name>
</gene>
<dbReference type="InterPro" id="IPR011701">
    <property type="entry name" value="MFS"/>
</dbReference>
<dbReference type="CDD" id="cd17337">
    <property type="entry name" value="MFS_CsbX"/>
    <property type="match status" value="1"/>
</dbReference>
<dbReference type="AlphaFoldDB" id="A0AAV5NCY9"/>
<feature type="transmembrane region" description="Helical" evidence="6">
    <location>
        <begin position="339"/>
        <end position="366"/>
    </location>
</feature>
<evidence type="ECO:0000256" key="5">
    <source>
        <dbReference type="ARBA" id="ARBA00023136"/>
    </source>
</evidence>
<feature type="transmembrane region" description="Helical" evidence="6">
    <location>
        <begin position="244"/>
        <end position="269"/>
    </location>
</feature>
<evidence type="ECO:0000313" key="9">
    <source>
        <dbReference type="Proteomes" id="UP001156614"/>
    </source>
</evidence>
<evidence type="ECO:0000256" key="1">
    <source>
        <dbReference type="ARBA" id="ARBA00004651"/>
    </source>
</evidence>
<feature type="transmembrane region" description="Helical" evidence="6">
    <location>
        <begin position="281"/>
        <end position="302"/>
    </location>
</feature>
<sequence>MTFMSATELSPPYRSAVTKSRILWGMPVMLLWGYIAVALYMTGDGIEVAFLAKYVTQIGFTPKQAGMLFTIYGATAAISSWLSGVLAEVYGARRIMAIGTIWWALCHVAFLGLGLGQHSFPMMMLFYGLRGFAYPLFFYAFFFWIVQKTPDHRLASAIGWVWSMFTLGYGIIASFLPSWTIPAFGFMPTLWMSLAWVLAGGALACLTIREDPSEAKPLAAKVSVKEQLIEISRSLTLIVENRDIALALITRVICNLSLFGFPVIMPLFYTSPEVGFTMPQWLRIYGAFFLVQPVTNVVWGLIGDRIGWLRQMRWFGFVGCAMASLAFYFIPHLMPGNMFTAIIGALFLALTLNAFVPMGAIFPAIAPDHKGAAVSVQNLGGGLSNFLGPALATLFVTGYGTQGVVYIYAALYLLAAVITCFIRLQQPKGASAMEVYSSAKASAVHEEMEDLGIQTQKS</sequence>
<feature type="transmembrane region" description="Helical" evidence="6">
    <location>
        <begin position="65"/>
        <end position="83"/>
    </location>
</feature>